<evidence type="ECO:0000256" key="3">
    <source>
        <dbReference type="ARBA" id="ARBA00022475"/>
    </source>
</evidence>
<evidence type="ECO:0000256" key="4">
    <source>
        <dbReference type="ARBA" id="ARBA00022692"/>
    </source>
</evidence>
<evidence type="ECO:0000256" key="2">
    <source>
        <dbReference type="ARBA" id="ARBA00022448"/>
    </source>
</evidence>
<dbReference type="RefSeq" id="WP_155701630.1">
    <property type="nucleotide sequence ID" value="NZ_CP034235.1"/>
</dbReference>
<protein>
    <submittedName>
        <fullName evidence="9">ABC transporter permease</fullName>
    </submittedName>
</protein>
<feature type="transmembrane region" description="Helical" evidence="7">
    <location>
        <begin position="137"/>
        <end position="163"/>
    </location>
</feature>
<feature type="transmembrane region" description="Helical" evidence="7">
    <location>
        <begin position="195"/>
        <end position="214"/>
    </location>
</feature>
<dbReference type="InterPro" id="IPR000515">
    <property type="entry name" value="MetI-like"/>
</dbReference>
<evidence type="ECO:0000256" key="1">
    <source>
        <dbReference type="ARBA" id="ARBA00004651"/>
    </source>
</evidence>
<name>A0A6B8RMH7_9BACL</name>
<feature type="transmembrane region" description="Helical" evidence="7">
    <location>
        <begin position="102"/>
        <end position="125"/>
    </location>
</feature>
<evidence type="ECO:0000313" key="10">
    <source>
        <dbReference type="Proteomes" id="UP000426246"/>
    </source>
</evidence>
<reference evidence="10" key="1">
    <citation type="submission" date="2018-11" db="EMBL/GenBank/DDBJ databases">
        <title>Complete genome sequence of Paenibacillus sp. ML311-T8.</title>
        <authorList>
            <person name="Nam Y.-D."/>
            <person name="Kang J."/>
            <person name="Chung W.-H."/>
            <person name="Park Y.S."/>
        </authorList>
    </citation>
    <scope>NUCLEOTIDE SEQUENCE [LARGE SCALE GENOMIC DNA]</scope>
    <source>
        <strain evidence="10">ML311-T8</strain>
    </source>
</reference>
<dbReference type="KEGG" id="ppsc:EHS13_17550"/>
<evidence type="ECO:0000256" key="7">
    <source>
        <dbReference type="RuleBase" id="RU363032"/>
    </source>
</evidence>
<sequence>MLNYISYRVLQLIPLLIAISIIVFVIIQLPPGDFLTQYIAQMKQAGTALSESTVINLQQQYGLDKSLIIQYIFWMKNILLHGDLGRSFQWNQPVADVIGPRLALTVIISLISLVFVWVIAIPIGIYSATHQYSVLDYVFTFIGFIGLAMPGFLIALIIVYFIFAQTGVSITGLFSPQFVDAPWDMAKIMNMLPRLILPVVVIGMSGTASLVRITRGMLLDELSKQYVITARAKGVSEGRLLFKYPVRMAINPLISTIGWTLPALISGEAIISIVLNLQTTGPMLLKALMFQDIYLTGSFLLILSVMTVIGTLLSDILLAFVDPRIRFGGVEE</sequence>
<evidence type="ECO:0000256" key="6">
    <source>
        <dbReference type="ARBA" id="ARBA00023136"/>
    </source>
</evidence>
<dbReference type="Pfam" id="PF00528">
    <property type="entry name" value="BPD_transp_1"/>
    <property type="match status" value="1"/>
</dbReference>
<dbReference type="PANTHER" id="PTHR30465">
    <property type="entry name" value="INNER MEMBRANE ABC TRANSPORTER"/>
    <property type="match status" value="1"/>
</dbReference>
<dbReference type="SUPFAM" id="SSF161098">
    <property type="entry name" value="MetI-like"/>
    <property type="match status" value="1"/>
</dbReference>
<feature type="transmembrane region" description="Helical" evidence="7">
    <location>
        <begin position="12"/>
        <end position="29"/>
    </location>
</feature>
<feature type="transmembrane region" description="Helical" evidence="7">
    <location>
        <begin position="293"/>
        <end position="321"/>
    </location>
</feature>
<keyword evidence="10" id="KW-1185">Reference proteome</keyword>
<dbReference type="Pfam" id="PF19300">
    <property type="entry name" value="BPD_transp_1_N"/>
    <property type="match status" value="1"/>
</dbReference>
<accession>A0A6B8RMH7</accession>
<dbReference type="Proteomes" id="UP000426246">
    <property type="component" value="Chromosome"/>
</dbReference>
<dbReference type="InterPro" id="IPR035906">
    <property type="entry name" value="MetI-like_sf"/>
</dbReference>
<keyword evidence="6 7" id="KW-0472">Membrane</keyword>
<gene>
    <name evidence="9" type="ORF">EHS13_17550</name>
</gene>
<feature type="transmembrane region" description="Helical" evidence="7">
    <location>
        <begin position="249"/>
        <end position="273"/>
    </location>
</feature>
<feature type="domain" description="ABC transmembrane type-1" evidence="8">
    <location>
        <begin position="102"/>
        <end position="318"/>
    </location>
</feature>
<evidence type="ECO:0000256" key="5">
    <source>
        <dbReference type="ARBA" id="ARBA00022989"/>
    </source>
</evidence>
<keyword evidence="5 7" id="KW-1133">Transmembrane helix</keyword>
<comment type="similarity">
    <text evidence="7">Belongs to the binding-protein-dependent transport system permease family.</text>
</comment>
<dbReference type="PANTHER" id="PTHR30465:SF43">
    <property type="entry name" value="OLIGOPEPTIDE ABC TRANSPORTER, PERMEASE PROTEIN"/>
    <property type="match status" value="1"/>
</dbReference>
<dbReference type="EMBL" id="CP034235">
    <property type="protein sequence ID" value="QGQ96558.1"/>
    <property type="molecule type" value="Genomic_DNA"/>
</dbReference>
<keyword evidence="2 7" id="KW-0813">Transport</keyword>
<dbReference type="GO" id="GO:0005886">
    <property type="term" value="C:plasma membrane"/>
    <property type="evidence" value="ECO:0007669"/>
    <property type="project" value="UniProtKB-SubCell"/>
</dbReference>
<dbReference type="CDD" id="cd06261">
    <property type="entry name" value="TM_PBP2"/>
    <property type="match status" value="1"/>
</dbReference>
<dbReference type="InterPro" id="IPR045621">
    <property type="entry name" value="BPD_transp_1_N"/>
</dbReference>
<dbReference type="OrthoDB" id="24153at2"/>
<dbReference type="Gene3D" id="1.10.3720.10">
    <property type="entry name" value="MetI-like"/>
    <property type="match status" value="1"/>
</dbReference>
<evidence type="ECO:0000259" key="8">
    <source>
        <dbReference type="PROSITE" id="PS50928"/>
    </source>
</evidence>
<dbReference type="PROSITE" id="PS50928">
    <property type="entry name" value="ABC_TM1"/>
    <property type="match status" value="1"/>
</dbReference>
<dbReference type="GO" id="GO:0055085">
    <property type="term" value="P:transmembrane transport"/>
    <property type="evidence" value="ECO:0007669"/>
    <property type="project" value="InterPro"/>
</dbReference>
<dbReference type="AlphaFoldDB" id="A0A6B8RMH7"/>
<evidence type="ECO:0000313" key="9">
    <source>
        <dbReference type="EMBL" id="QGQ96558.1"/>
    </source>
</evidence>
<keyword evidence="3" id="KW-1003">Cell membrane</keyword>
<proteinExistence type="inferred from homology"/>
<keyword evidence="4 7" id="KW-0812">Transmembrane</keyword>
<organism evidence="9 10">
    <name type="scientific">Paenibacillus psychroresistens</name>
    <dbReference type="NCBI Taxonomy" id="1778678"/>
    <lineage>
        <taxon>Bacteria</taxon>
        <taxon>Bacillati</taxon>
        <taxon>Bacillota</taxon>
        <taxon>Bacilli</taxon>
        <taxon>Bacillales</taxon>
        <taxon>Paenibacillaceae</taxon>
        <taxon>Paenibacillus</taxon>
    </lineage>
</organism>
<comment type="subcellular location">
    <subcellularLocation>
        <location evidence="1 7">Cell membrane</location>
        <topology evidence="1 7">Multi-pass membrane protein</topology>
    </subcellularLocation>
</comment>